<protein>
    <submittedName>
        <fullName evidence="2">Uncharacterized protein</fullName>
    </submittedName>
</protein>
<dbReference type="AlphaFoldDB" id="S5YQD4"/>
<keyword evidence="1" id="KW-0472">Membrane</keyword>
<evidence type="ECO:0000313" key="3">
    <source>
        <dbReference type="Proteomes" id="UP000015480"/>
    </source>
</evidence>
<keyword evidence="1" id="KW-1133">Transmembrane helix</keyword>
<dbReference type="PATRIC" id="fig|1367847.3.peg.310"/>
<feature type="transmembrane region" description="Helical" evidence="1">
    <location>
        <begin position="100"/>
        <end position="120"/>
    </location>
</feature>
<dbReference type="KEGG" id="pami:JCM7686_0372"/>
<dbReference type="OrthoDB" id="428401at2"/>
<sequence length="200" mass="21827">MVETMTPATWWGCIGYGWTPEIGDPNIWGWLTVLSYLICCGLSLAAAGRLRGRGGRGLWCTISGLMLFLGINKQLDLQTALTDTGRCLAHLQEWYEGRQLIQMLFIGGLFVIISAIFALALANMRGKLRANLLAFLGLFVLLTFVMVRAVGFHHMDALISAQIASVSLNFVFENVGLLMIAANAVAILRATAPERRGQPA</sequence>
<evidence type="ECO:0000313" key="2">
    <source>
        <dbReference type="EMBL" id="AGT07481.1"/>
    </source>
</evidence>
<dbReference type="HOGENOM" id="CLU_1383183_0_0_5"/>
<feature type="transmembrane region" description="Helical" evidence="1">
    <location>
        <begin position="170"/>
        <end position="188"/>
    </location>
</feature>
<proteinExistence type="predicted"/>
<evidence type="ECO:0000256" key="1">
    <source>
        <dbReference type="SAM" id="Phobius"/>
    </source>
</evidence>
<feature type="transmembrane region" description="Helical" evidence="1">
    <location>
        <begin position="132"/>
        <end position="150"/>
    </location>
</feature>
<gene>
    <name evidence="2" type="ORF">JCM7686_0372</name>
</gene>
<keyword evidence="3" id="KW-1185">Reference proteome</keyword>
<dbReference type="eggNOG" id="ENOG5032QVG">
    <property type="taxonomic scope" value="Bacteria"/>
</dbReference>
<reference evidence="2 3" key="1">
    <citation type="journal article" date="2014" name="BMC Genomics">
        <title>Architecture and functions of a multipartite genome of the methylotrophic bacterium Paracoccus aminophilus JCM 7686, containing primary and secondary chromids.</title>
        <authorList>
            <person name="Dziewit L."/>
            <person name="Czarnecki J."/>
            <person name="Wibberg D."/>
            <person name="Radlinska M."/>
            <person name="Mrozek P."/>
            <person name="Szymczak M."/>
            <person name="Schluter A."/>
            <person name="Puhler A."/>
            <person name="Bartosik D."/>
        </authorList>
    </citation>
    <scope>NUCLEOTIDE SEQUENCE [LARGE SCALE GENOMIC DNA]</scope>
    <source>
        <strain evidence="2">JCM 7686</strain>
    </source>
</reference>
<organism evidence="2 3">
    <name type="scientific">Paracoccus aminophilus JCM 7686</name>
    <dbReference type="NCBI Taxonomy" id="1367847"/>
    <lineage>
        <taxon>Bacteria</taxon>
        <taxon>Pseudomonadati</taxon>
        <taxon>Pseudomonadota</taxon>
        <taxon>Alphaproteobacteria</taxon>
        <taxon>Rhodobacterales</taxon>
        <taxon>Paracoccaceae</taxon>
        <taxon>Paracoccus</taxon>
    </lineage>
</organism>
<dbReference type="EMBL" id="CP006650">
    <property type="protein sequence ID" value="AGT07481.1"/>
    <property type="molecule type" value="Genomic_DNA"/>
</dbReference>
<dbReference type="Proteomes" id="UP000015480">
    <property type="component" value="Chromosome"/>
</dbReference>
<feature type="transmembrane region" description="Helical" evidence="1">
    <location>
        <begin position="27"/>
        <end position="47"/>
    </location>
</feature>
<feature type="transmembrane region" description="Helical" evidence="1">
    <location>
        <begin position="54"/>
        <end position="71"/>
    </location>
</feature>
<keyword evidence="1" id="KW-0812">Transmembrane</keyword>
<accession>S5YQD4</accession>
<name>S5YQD4_PARAH</name>